<dbReference type="AlphaFoldDB" id="A0A1G2P913"/>
<evidence type="ECO:0000256" key="5">
    <source>
        <dbReference type="HAMAP-Rule" id="MF_00651"/>
    </source>
</evidence>
<dbReference type="EMBL" id="MHSL01000011">
    <property type="protein sequence ID" value="OHA44051.1"/>
    <property type="molecule type" value="Genomic_DNA"/>
</dbReference>
<sequence length="143" mass="15589">MRYLGIDYGMKRVGVALSDETGEFALPFSVLPNGGGLLTAMAGICRDKNIGAIVLGESKNFAGEDNPLQEKINQFKKALEQTTGLPVKLEPEFFTSAEAARLQLRYPDGRRRANKMLDASAAALILKSFLDKFSQKKPPVKVA</sequence>
<dbReference type="InterPro" id="IPR005227">
    <property type="entry name" value="YqgF"/>
</dbReference>
<dbReference type="HAMAP" id="MF_00651">
    <property type="entry name" value="Nuclease_YqgF"/>
    <property type="match status" value="1"/>
</dbReference>
<evidence type="ECO:0000313" key="8">
    <source>
        <dbReference type="Proteomes" id="UP000176355"/>
    </source>
</evidence>
<comment type="similarity">
    <text evidence="5">Belongs to the YqgF HJR family.</text>
</comment>
<dbReference type="GO" id="GO:0005829">
    <property type="term" value="C:cytosol"/>
    <property type="evidence" value="ECO:0007669"/>
    <property type="project" value="TreeGrafter"/>
</dbReference>
<dbReference type="NCBIfam" id="TIGR00250">
    <property type="entry name" value="RNAse_H_YqgF"/>
    <property type="match status" value="1"/>
</dbReference>
<protein>
    <recommendedName>
        <fullName evidence="5">Putative pre-16S rRNA nuclease</fullName>
        <ecNumber evidence="5">3.1.-.-</ecNumber>
    </recommendedName>
</protein>
<dbReference type="GO" id="GO:0000967">
    <property type="term" value="P:rRNA 5'-end processing"/>
    <property type="evidence" value="ECO:0007669"/>
    <property type="project" value="UniProtKB-UniRule"/>
</dbReference>
<organism evidence="7 8">
    <name type="scientific">Candidatus Taylorbacteria bacterium RIFCSPLOWO2_12_FULL_44_15c</name>
    <dbReference type="NCBI Taxonomy" id="1802333"/>
    <lineage>
        <taxon>Bacteria</taxon>
        <taxon>Candidatus Tayloriibacteriota</taxon>
    </lineage>
</organism>
<evidence type="ECO:0000259" key="6">
    <source>
        <dbReference type="SMART" id="SM00732"/>
    </source>
</evidence>
<evidence type="ECO:0000256" key="2">
    <source>
        <dbReference type="ARBA" id="ARBA00022517"/>
    </source>
</evidence>
<proteinExistence type="inferred from homology"/>
<gene>
    <name evidence="7" type="ORF">A3G03_00655</name>
</gene>
<evidence type="ECO:0000313" key="7">
    <source>
        <dbReference type="EMBL" id="OHA44051.1"/>
    </source>
</evidence>
<evidence type="ECO:0000256" key="4">
    <source>
        <dbReference type="ARBA" id="ARBA00022801"/>
    </source>
</evidence>
<name>A0A1G2P913_9BACT</name>
<dbReference type="STRING" id="1802333.A3G03_00655"/>
<dbReference type="InterPro" id="IPR037027">
    <property type="entry name" value="YqgF/RNaseH-like_dom_sf"/>
</dbReference>
<dbReference type="Pfam" id="PF03652">
    <property type="entry name" value="RuvX"/>
    <property type="match status" value="1"/>
</dbReference>
<reference evidence="7 8" key="1">
    <citation type="journal article" date="2016" name="Nat. Commun.">
        <title>Thousands of microbial genomes shed light on interconnected biogeochemical processes in an aquifer system.</title>
        <authorList>
            <person name="Anantharaman K."/>
            <person name="Brown C.T."/>
            <person name="Hug L.A."/>
            <person name="Sharon I."/>
            <person name="Castelle C.J."/>
            <person name="Probst A.J."/>
            <person name="Thomas B.C."/>
            <person name="Singh A."/>
            <person name="Wilkins M.J."/>
            <person name="Karaoz U."/>
            <person name="Brodie E.L."/>
            <person name="Williams K.H."/>
            <person name="Hubbard S.S."/>
            <person name="Banfield J.F."/>
        </authorList>
    </citation>
    <scope>NUCLEOTIDE SEQUENCE [LARGE SCALE GENOMIC DNA]</scope>
</reference>
<dbReference type="SMART" id="SM00732">
    <property type="entry name" value="YqgFc"/>
    <property type="match status" value="1"/>
</dbReference>
<dbReference type="CDD" id="cd16964">
    <property type="entry name" value="YqgF"/>
    <property type="match status" value="1"/>
</dbReference>
<keyword evidence="4 5" id="KW-0378">Hydrolase</keyword>
<keyword evidence="3 5" id="KW-0540">Nuclease</keyword>
<dbReference type="InterPro" id="IPR006641">
    <property type="entry name" value="YqgF/RNaseH-like_dom"/>
</dbReference>
<dbReference type="PANTHER" id="PTHR33317">
    <property type="entry name" value="POLYNUCLEOTIDYL TRANSFERASE, RIBONUCLEASE H-LIKE SUPERFAMILY PROTEIN"/>
    <property type="match status" value="1"/>
</dbReference>
<dbReference type="SUPFAM" id="SSF53098">
    <property type="entry name" value="Ribonuclease H-like"/>
    <property type="match status" value="1"/>
</dbReference>
<evidence type="ECO:0000256" key="3">
    <source>
        <dbReference type="ARBA" id="ARBA00022722"/>
    </source>
</evidence>
<dbReference type="GO" id="GO:0016788">
    <property type="term" value="F:hydrolase activity, acting on ester bonds"/>
    <property type="evidence" value="ECO:0007669"/>
    <property type="project" value="UniProtKB-UniRule"/>
</dbReference>
<dbReference type="Proteomes" id="UP000176355">
    <property type="component" value="Unassembled WGS sequence"/>
</dbReference>
<keyword evidence="1 5" id="KW-0963">Cytoplasm</keyword>
<evidence type="ECO:0000256" key="1">
    <source>
        <dbReference type="ARBA" id="ARBA00022490"/>
    </source>
</evidence>
<comment type="function">
    <text evidence="5">Could be a nuclease involved in processing of the 5'-end of pre-16S rRNA.</text>
</comment>
<keyword evidence="2 5" id="KW-0690">Ribosome biogenesis</keyword>
<dbReference type="GO" id="GO:0004518">
    <property type="term" value="F:nuclease activity"/>
    <property type="evidence" value="ECO:0007669"/>
    <property type="project" value="UniProtKB-KW"/>
</dbReference>
<dbReference type="InterPro" id="IPR012337">
    <property type="entry name" value="RNaseH-like_sf"/>
</dbReference>
<feature type="domain" description="YqgF/RNase H-like" evidence="6">
    <location>
        <begin position="1"/>
        <end position="99"/>
    </location>
</feature>
<comment type="caution">
    <text evidence="7">The sequence shown here is derived from an EMBL/GenBank/DDBJ whole genome shotgun (WGS) entry which is preliminary data.</text>
</comment>
<dbReference type="Gene3D" id="3.30.420.140">
    <property type="entry name" value="YqgF/RNase H-like domain"/>
    <property type="match status" value="1"/>
</dbReference>
<comment type="subcellular location">
    <subcellularLocation>
        <location evidence="5">Cytoplasm</location>
    </subcellularLocation>
</comment>
<dbReference type="PANTHER" id="PTHR33317:SF4">
    <property type="entry name" value="POLYNUCLEOTIDYL TRANSFERASE, RIBONUCLEASE H-LIKE SUPERFAMILY PROTEIN"/>
    <property type="match status" value="1"/>
</dbReference>
<accession>A0A1G2P913</accession>
<dbReference type="EC" id="3.1.-.-" evidence="5"/>